<dbReference type="InterPro" id="IPR011009">
    <property type="entry name" value="Kinase-like_dom_sf"/>
</dbReference>
<dbReference type="PANTHER" id="PTHR21310">
    <property type="entry name" value="AMINOGLYCOSIDE PHOSPHOTRANSFERASE-RELATED-RELATED"/>
    <property type="match status" value="1"/>
</dbReference>
<protein>
    <submittedName>
        <fullName evidence="2">Aminoglycoside phosphotransferase</fullName>
    </submittedName>
</protein>
<dbReference type="Proteomes" id="UP000642748">
    <property type="component" value="Unassembled WGS sequence"/>
</dbReference>
<keyword evidence="3" id="KW-1185">Reference proteome</keyword>
<dbReference type="InterPro" id="IPR051678">
    <property type="entry name" value="AGP_Transferase"/>
</dbReference>
<evidence type="ECO:0000313" key="2">
    <source>
        <dbReference type="EMBL" id="GIH14459.1"/>
    </source>
</evidence>
<dbReference type="EMBL" id="BONZ01000025">
    <property type="protein sequence ID" value="GIH14459.1"/>
    <property type="molecule type" value="Genomic_DNA"/>
</dbReference>
<evidence type="ECO:0000259" key="1">
    <source>
        <dbReference type="Pfam" id="PF01636"/>
    </source>
</evidence>
<dbReference type="AlphaFoldDB" id="A0A8J3QP68"/>
<feature type="domain" description="Aminoglycoside phosphotransferase" evidence="1">
    <location>
        <begin position="39"/>
        <end position="280"/>
    </location>
</feature>
<dbReference type="PANTHER" id="PTHR21310:SF15">
    <property type="entry name" value="AMINOGLYCOSIDE PHOSPHOTRANSFERASE DOMAIN-CONTAINING PROTEIN"/>
    <property type="match status" value="1"/>
</dbReference>
<reference evidence="2" key="1">
    <citation type="submission" date="2021-01" db="EMBL/GenBank/DDBJ databases">
        <title>Whole genome shotgun sequence of Rugosimonospora africana NBRC 104875.</title>
        <authorList>
            <person name="Komaki H."/>
            <person name="Tamura T."/>
        </authorList>
    </citation>
    <scope>NUCLEOTIDE SEQUENCE</scope>
    <source>
        <strain evidence="2">NBRC 104875</strain>
    </source>
</reference>
<dbReference type="RefSeq" id="WP_203918128.1">
    <property type="nucleotide sequence ID" value="NZ_BONZ01000025.1"/>
</dbReference>
<dbReference type="SUPFAM" id="SSF56112">
    <property type="entry name" value="Protein kinase-like (PK-like)"/>
    <property type="match status" value="1"/>
</dbReference>
<comment type="caution">
    <text evidence="2">The sequence shown here is derived from an EMBL/GenBank/DDBJ whole genome shotgun (WGS) entry which is preliminary data.</text>
</comment>
<organism evidence="2 3">
    <name type="scientific">Rugosimonospora africana</name>
    <dbReference type="NCBI Taxonomy" id="556532"/>
    <lineage>
        <taxon>Bacteria</taxon>
        <taxon>Bacillati</taxon>
        <taxon>Actinomycetota</taxon>
        <taxon>Actinomycetes</taxon>
        <taxon>Micromonosporales</taxon>
        <taxon>Micromonosporaceae</taxon>
        <taxon>Rugosimonospora</taxon>
    </lineage>
</organism>
<name>A0A8J3QP68_9ACTN</name>
<dbReference type="InterPro" id="IPR002575">
    <property type="entry name" value="Aminoglycoside_PTrfase"/>
</dbReference>
<evidence type="ECO:0000313" key="3">
    <source>
        <dbReference type="Proteomes" id="UP000642748"/>
    </source>
</evidence>
<proteinExistence type="predicted"/>
<dbReference type="Gene3D" id="3.30.200.20">
    <property type="entry name" value="Phosphorylase Kinase, domain 1"/>
    <property type="match status" value="1"/>
</dbReference>
<dbReference type="Pfam" id="PF01636">
    <property type="entry name" value="APH"/>
    <property type="match status" value="1"/>
</dbReference>
<dbReference type="Gene3D" id="3.90.1200.10">
    <property type="match status" value="1"/>
</dbReference>
<sequence length="347" mass="37615">MSGASPTQRRLARSDVARLVAASFGSGVGVAECGPMGGGGFAAVWWVDLDDGRRAVLKVAPPPDVPLLRYEQGMIAAEARYFRLVAARAPRVPVPPVLHYGADPAVLDGDWLFTGRLPGRSLPDLSRQRPDIDSAPVRAAFGAALADVHAVTGDRFGYDDGRTGGATWRGAFTAMLDDLLADAADWAVELPVTQARLHELVGRHADMLDAVHRPALLHFDGWDGNVLAEPGADGVLRMTGLVDGERYLFGDPVLDLVSPALYRRIEDEPEHPFLRGYAAATRPPLVLHDGIRRRLALYRLHLYLLMTVEMPSRSITPQSNPGRYERLACLLEEELTGLGRPAATRAV</sequence>
<accession>A0A8J3QP68</accession>
<gene>
    <name evidence="2" type="ORF">Raf01_26310</name>
</gene>